<evidence type="ECO:0000256" key="1">
    <source>
        <dbReference type="SAM" id="MobiDB-lite"/>
    </source>
</evidence>
<gene>
    <name evidence="3" type="ORF">Alo02nite_81610</name>
    <name evidence="4" type="ORF">BJ964_003340</name>
</gene>
<keyword evidence="2" id="KW-0812">Transmembrane</keyword>
<proteinExistence type="predicted"/>
<comment type="caution">
    <text evidence="4">The sequence shown here is derived from an EMBL/GenBank/DDBJ whole genome shotgun (WGS) entry which is preliminary data.</text>
</comment>
<reference evidence="3 6" key="2">
    <citation type="submission" date="2021-01" db="EMBL/GenBank/DDBJ databases">
        <title>Whole genome shotgun sequence of Actinoplanes lobatus NBRC 12513.</title>
        <authorList>
            <person name="Komaki H."/>
            <person name="Tamura T."/>
        </authorList>
    </citation>
    <scope>NUCLEOTIDE SEQUENCE [LARGE SCALE GENOMIC DNA]</scope>
    <source>
        <strain evidence="3 6">NBRC 12513</strain>
    </source>
</reference>
<keyword evidence="6" id="KW-1185">Reference proteome</keyword>
<dbReference type="AlphaFoldDB" id="A0A7W7MGA1"/>
<feature type="region of interest" description="Disordered" evidence="1">
    <location>
        <begin position="33"/>
        <end position="85"/>
    </location>
</feature>
<sequence>MTRQHMVAAAIVLIPAILVAIVLVVAGVATSRQRQLGPEHPGVSESTEPLPPACDPHTPTVVPQPQPHPFPAFVPAKPAGRHHEDSVELVPADWMPPVGADRLRAMQQTRVLWLPLDPRRKEGGSR</sequence>
<evidence type="ECO:0000313" key="5">
    <source>
        <dbReference type="Proteomes" id="UP000590511"/>
    </source>
</evidence>
<keyword evidence="2" id="KW-1133">Transmembrane helix</keyword>
<reference evidence="4 5" key="1">
    <citation type="submission" date="2020-08" db="EMBL/GenBank/DDBJ databases">
        <title>Sequencing the genomes of 1000 actinobacteria strains.</title>
        <authorList>
            <person name="Klenk H.-P."/>
        </authorList>
    </citation>
    <scope>NUCLEOTIDE SEQUENCE [LARGE SCALE GENOMIC DNA]</scope>
    <source>
        <strain evidence="4 5">DSM 43150</strain>
    </source>
</reference>
<dbReference type="Proteomes" id="UP000590511">
    <property type="component" value="Unassembled WGS sequence"/>
</dbReference>
<dbReference type="RefSeq" id="WP_188121541.1">
    <property type="nucleotide sequence ID" value="NZ_BOMP01000157.1"/>
</dbReference>
<keyword evidence="2" id="KW-0472">Membrane</keyword>
<evidence type="ECO:0000256" key="2">
    <source>
        <dbReference type="SAM" id="Phobius"/>
    </source>
</evidence>
<dbReference type="EMBL" id="JACHNC010000001">
    <property type="protein sequence ID" value="MBB4749179.1"/>
    <property type="molecule type" value="Genomic_DNA"/>
</dbReference>
<feature type="compositionally biased region" description="Pro residues" evidence="1">
    <location>
        <begin position="62"/>
        <end position="72"/>
    </location>
</feature>
<protein>
    <submittedName>
        <fullName evidence="4">Uncharacterized protein</fullName>
    </submittedName>
</protein>
<feature type="transmembrane region" description="Helical" evidence="2">
    <location>
        <begin position="6"/>
        <end position="29"/>
    </location>
</feature>
<evidence type="ECO:0000313" key="4">
    <source>
        <dbReference type="EMBL" id="MBB4749179.1"/>
    </source>
</evidence>
<evidence type="ECO:0000313" key="3">
    <source>
        <dbReference type="EMBL" id="GIE45263.1"/>
    </source>
</evidence>
<evidence type="ECO:0000313" key="6">
    <source>
        <dbReference type="Proteomes" id="UP000631312"/>
    </source>
</evidence>
<dbReference type="Proteomes" id="UP000631312">
    <property type="component" value="Unassembled WGS sequence"/>
</dbReference>
<name>A0A7W7MGA1_9ACTN</name>
<accession>A0A7W7MGA1</accession>
<organism evidence="4 5">
    <name type="scientific">Actinoplanes lobatus</name>
    <dbReference type="NCBI Taxonomy" id="113568"/>
    <lineage>
        <taxon>Bacteria</taxon>
        <taxon>Bacillati</taxon>
        <taxon>Actinomycetota</taxon>
        <taxon>Actinomycetes</taxon>
        <taxon>Micromonosporales</taxon>
        <taxon>Micromonosporaceae</taxon>
        <taxon>Actinoplanes</taxon>
    </lineage>
</organism>
<dbReference type="EMBL" id="BOMP01000157">
    <property type="protein sequence ID" value="GIE45263.1"/>
    <property type="molecule type" value="Genomic_DNA"/>
</dbReference>